<evidence type="ECO:0000313" key="2">
    <source>
        <dbReference type="EMBL" id="KIZ01330.1"/>
    </source>
</evidence>
<name>A0A0D2MDP6_9CHLO</name>
<evidence type="ECO:0000313" key="3">
    <source>
        <dbReference type="Proteomes" id="UP000054498"/>
    </source>
</evidence>
<sequence>MVADIRRTGSAVGATAPCGRRSKALSALRRLHHHEQLAAPAVGRLANAFGLPLLEPLWRLLQSAWATAGAQGGADAPLQPPPKTLAQLGALLSAAVGGCCATSAVGDDCVGPECPWGNTAEPETHNQRREHRQAQGSLGQQQQQQQQQPRRRQEESLARLGVTLEVLTGGLMAQLHRDCLAARIPLQTLRPALTLLQRRQKTLLRRLPELAAPQPPGGLGVRCPPGTPLADAIGGWLQALWAARPRLLALGLAQQVGQHAAAARPGQRGAAERCTGARSAGSQLDLPASAAADLRRAEAAAAQLLELNGGDGSAVLDIPGSAGKASVTLEGALADARAAARDAARPPGTRGRRGGGEQGVLGEDAPFVRLMIAIVRLEGACTAEEQRLARARAARGERSCSERPVGSREGCARPGGPYAWGALRQPAGMAGADAYRRSVAEQGTGSDDDHADEGGLNEIQLPGQGCEDEQQQAQTGQGEEAGEGQLCGDAALRLLVATLIALSDVLTLGAPEGDVALEFLEGRLRRAGLTGVQLAVVVQVVLGGDSALAEELPPDARKRAVQAVLDLATSGLLAIEDAPPADGEGATAPPMARRRDQGAPRCSAEGSTGGRTCDVGALAATATGRRADWEAPLRCAAAELREALERDAAKWMRVGEAVLEALSDLAVFTTELYAATLDSLLRLLRTAASAPQLAGVCDIILQADAFS</sequence>
<feature type="region of interest" description="Disordered" evidence="1">
    <location>
        <begin position="120"/>
        <end position="155"/>
    </location>
</feature>
<dbReference type="RefSeq" id="XP_013900349.1">
    <property type="nucleotide sequence ID" value="XM_014044895.1"/>
</dbReference>
<reference evidence="2 3" key="1">
    <citation type="journal article" date="2013" name="BMC Genomics">
        <title>Reconstruction of the lipid metabolism for the microalga Monoraphidium neglectum from its genome sequence reveals characteristics suitable for biofuel production.</title>
        <authorList>
            <person name="Bogen C."/>
            <person name="Al-Dilaimi A."/>
            <person name="Albersmeier A."/>
            <person name="Wichmann J."/>
            <person name="Grundmann M."/>
            <person name="Rupp O."/>
            <person name="Lauersen K.J."/>
            <person name="Blifernez-Klassen O."/>
            <person name="Kalinowski J."/>
            <person name="Goesmann A."/>
            <person name="Mussgnug J.H."/>
            <person name="Kruse O."/>
        </authorList>
    </citation>
    <scope>NUCLEOTIDE SEQUENCE [LARGE SCALE GENOMIC DNA]</scope>
    <source>
        <strain evidence="2 3">SAG 48.87</strain>
    </source>
</reference>
<dbReference type="STRING" id="145388.A0A0D2MDP6"/>
<feature type="compositionally biased region" description="Basic and acidic residues" evidence="1">
    <location>
        <begin position="392"/>
        <end position="401"/>
    </location>
</feature>
<dbReference type="KEGG" id="mng:MNEG_6633"/>
<proteinExistence type="predicted"/>
<dbReference type="EMBL" id="KK101315">
    <property type="protein sequence ID" value="KIZ01330.1"/>
    <property type="molecule type" value="Genomic_DNA"/>
</dbReference>
<organism evidence="2 3">
    <name type="scientific">Monoraphidium neglectum</name>
    <dbReference type="NCBI Taxonomy" id="145388"/>
    <lineage>
        <taxon>Eukaryota</taxon>
        <taxon>Viridiplantae</taxon>
        <taxon>Chlorophyta</taxon>
        <taxon>core chlorophytes</taxon>
        <taxon>Chlorophyceae</taxon>
        <taxon>CS clade</taxon>
        <taxon>Sphaeropleales</taxon>
        <taxon>Selenastraceae</taxon>
        <taxon>Monoraphidium</taxon>
    </lineage>
</organism>
<protein>
    <submittedName>
        <fullName evidence="2">Uncharacterized protein</fullName>
    </submittedName>
</protein>
<evidence type="ECO:0000256" key="1">
    <source>
        <dbReference type="SAM" id="MobiDB-lite"/>
    </source>
</evidence>
<dbReference type="AlphaFoldDB" id="A0A0D2MDP6"/>
<feature type="region of interest" description="Disordered" evidence="1">
    <location>
        <begin position="338"/>
        <end position="361"/>
    </location>
</feature>
<dbReference type="Proteomes" id="UP000054498">
    <property type="component" value="Unassembled WGS sequence"/>
</dbReference>
<feature type="region of interest" description="Disordered" evidence="1">
    <location>
        <begin position="392"/>
        <end position="417"/>
    </location>
</feature>
<dbReference type="GeneID" id="25739509"/>
<feature type="region of interest" description="Disordered" evidence="1">
    <location>
        <begin position="576"/>
        <end position="606"/>
    </location>
</feature>
<feature type="region of interest" description="Disordered" evidence="1">
    <location>
        <begin position="440"/>
        <end position="482"/>
    </location>
</feature>
<keyword evidence="3" id="KW-1185">Reference proteome</keyword>
<gene>
    <name evidence="2" type="ORF">MNEG_6633</name>
</gene>
<accession>A0A0D2MDP6</accession>